<dbReference type="RefSeq" id="WP_172188578.1">
    <property type="nucleotide sequence ID" value="NZ_CAWPPK010000265.1"/>
</dbReference>
<gene>
    <name evidence="2" type="ORF">E5S67_03031</name>
</gene>
<dbReference type="SUPFAM" id="SSF55729">
    <property type="entry name" value="Acyl-CoA N-acyltransferases (Nat)"/>
    <property type="match status" value="1"/>
</dbReference>
<dbReference type="Gene3D" id="3.40.630.30">
    <property type="match status" value="1"/>
</dbReference>
<dbReference type="Pfam" id="PF00583">
    <property type="entry name" value="Acetyltransf_1"/>
    <property type="match status" value="1"/>
</dbReference>
<dbReference type="PROSITE" id="PS51186">
    <property type="entry name" value="GNAT"/>
    <property type="match status" value="1"/>
</dbReference>
<dbReference type="Proteomes" id="UP000702425">
    <property type="component" value="Unassembled WGS sequence"/>
</dbReference>
<sequence>MNPSFFSSPSHEQQTPGLSGFSIRVAAPNDLTQLADILAMSFHSRQGFVEWVYPVLRLGIYEDLKNRLRSKAEHYICLVAELVSREEGTQNYRSHRDQRMAGTVEMALRSRFPWQIPSSEYPYLSNLAVHPEYRRQGVAQQLLSNCEETAREWGFSEIYLHVLENNHAARQLYYQAGYQLQQVDWNWTCWLFGQPRRLFLRKQILLS</sequence>
<evidence type="ECO:0000313" key="3">
    <source>
        <dbReference type="Proteomes" id="UP000702425"/>
    </source>
</evidence>
<accession>A0ABX2CYD5</accession>
<evidence type="ECO:0000259" key="1">
    <source>
        <dbReference type="PROSITE" id="PS51186"/>
    </source>
</evidence>
<dbReference type="InterPro" id="IPR016181">
    <property type="entry name" value="Acyl_CoA_acyltransferase"/>
</dbReference>
<evidence type="ECO:0000313" key="2">
    <source>
        <dbReference type="EMBL" id="NQE35301.1"/>
    </source>
</evidence>
<reference evidence="2 3" key="1">
    <citation type="journal article" date="2020" name="Sci. Rep.">
        <title>A novel cyanobacterial geosmin producer, revising GeoA distribution and dispersion patterns in Bacteria.</title>
        <authorList>
            <person name="Churro C."/>
            <person name="Semedo-Aguiar A.P."/>
            <person name="Silva A.D."/>
            <person name="Pereira-Leal J.B."/>
            <person name="Leite R.B."/>
        </authorList>
    </citation>
    <scope>NUCLEOTIDE SEQUENCE [LARGE SCALE GENOMIC DNA]</scope>
    <source>
        <strain evidence="2 3">IPMA8</strain>
    </source>
</reference>
<organism evidence="2 3">
    <name type="scientific">Microcoleus asticus IPMA8</name>
    <dbReference type="NCBI Taxonomy" id="2563858"/>
    <lineage>
        <taxon>Bacteria</taxon>
        <taxon>Bacillati</taxon>
        <taxon>Cyanobacteriota</taxon>
        <taxon>Cyanophyceae</taxon>
        <taxon>Oscillatoriophycideae</taxon>
        <taxon>Oscillatoriales</taxon>
        <taxon>Microcoleaceae</taxon>
        <taxon>Microcoleus</taxon>
        <taxon>Microcoleus asticus</taxon>
    </lineage>
</organism>
<dbReference type="EMBL" id="SRRZ01000051">
    <property type="protein sequence ID" value="NQE35301.1"/>
    <property type="molecule type" value="Genomic_DNA"/>
</dbReference>
<name>A0ABX2CYD5_9CYAN</name>
<feature type="domain" description="N-acetyltransferase" evidence="1">
    <location>
        <begin position="21"/>
        <end position="201"/>
    </location>
</feature>
<keyword evidence="3" id="KW-1185">Reference proteome</keyword>
<proteinExistence type="predicted"/>
<dbReference type="CDD" id="cd04301">
    <property type="entry name" value="NAT_SF"/>
    <property type="match status" value="1"/>
</dbReference>
<dbReference type="InterPro" id="IPR000182">
    <property type="entry name" value="GNAT_dom"/>
</dbReference>
<protein>
    <recommendedName>
        <fullName evidence="1">N-acetyltransferase domain-containing protein</fullName>
    </recommendedName>
</protein>
<dbReference type="PANTHER" id="PTHR47489:SF2">
    <property type="entry name" value="GCN5-RELATED N-ACETYLTRANSFERASE 5, CHLOROPLASTIC"/>
    <property type="match status" value="1"/>
</dbReference>
<dbReference type="PANTHER" id="PTHR47489">
    <property type="entry name" value="ACYL-COA N-ACYLTRANSFERASES (NAT) SUPERFAMILY PROTEIN"/>
    <property type="match status" value="1"/>
</dbReference>
<comment type="caution">
    <text evidence="2">The sequence shown here is derived from an EMBL/GenBank/DDBJ whole genome shotgun (WGS) entry which is preliminary data.</text>
</comment>